<name>A0A1K0K3C5_9HYPH</name>
<sequence length="256" mass="27372">MSAAGKDGHLQRRRNRRCGTVSDEGSAHDRGGADRRRRRTFGQMATPGKASTAGAVTAAERSRNYATSGANALGNYVESVKIGNLLYLSAMLPVVGHGRKSSVASARAIGEGWTKGGRNCRPERSYGDPGASRIARQSDCGGNAWLYIGTRGDFRDLRPSPRSSGSDMLSGRVVIGLVSIPLGLPVEIKLVVPVARTNAMSFALGMHIFTRGRRMVRLGGLEPPTSGATNLRSNQLSYNRTNRVRRDGGHIRGLAN</sequence>
<evidence type="ECO:0000313" key="2">
    <source>
        <dbReference type="EMBL" id="SEH49395.1"/>
    </source>
</evidence>
<dbReference type="Proteomes" id="UP000183063">
    <property type="component" value="Unassembled WGS sequence"/>
</dbReference>
<gene>
    <name evidence="2" type="ORF">RTCCBAU85039_0702</name>
</gene>
<organism evidence="2 3">
    <name type="scientific">Rhizobium tibeticum</name>
    <dbReference type="NCBI Taxonomy" id="501024"/>
    <lineage>
        <taxon>Bacteria</taxon>
        <taxon>Pseudomonadati</taxon>
        <taxon>Pseudomonadota</taxon>
        <taxon>Alphaproteobacteria</taxon>
        <taxon>Hyphomicrobiales</taxon>
        <taxon>Rhizobiaceae</taxon>
        <taxon>Rhizobium/Agrobacterium group</taxon>
        <taxon>Rhizobium</taxon>
    </lineage>
</organism>
<feature type="region of interest" description="Disordered" evidence="1">
    <location>
        <begin position="1"/>
        <end position="55"/>
    </location>
</feature>
<evidence type="ECO:0000313" key="3">
    <source>
        <dbReference type="Proteomes" id="UP000183063"/>
    </source>
</evidence>
<evidence type="ECO:0000256" key="1">
    <source>
        <dbReference type="SAM" id="MobiDB-lite"/>
    </source>
</evidence>
<feature type="compositionally biased region" description="Basic and acidic residues" evidence="1">
    <location>
        <begin position="1"/>
        <end position="10"/>
    </location>
</feature>
<protein>
    <submittedName>
        <fullName evidence="2">Uncharacterized protein</fullName>
    </submittedName>
</protein>
<dbReference type="EMBL" id="FNXB01000003">
    <property type="protein sequence ID" value="SEH49395.1"/>
    <property type="molecule type" value="Genomic_DNA"/>
</dbReference>
<feature type="compositionally biased region" description="Basic and acidic residues" evidence="1">
    <location>
        <begin position="25"/>
        <end position="34"/>
    </location>
</feature>
<dbReference type="AlphaFoldDB" id="A0A1K0K3C5"/>
<proteinExistence type="predicted"/>
<accession>A0A1K0K3C5</accession>
<dbReference type="STRING" id="501024.RTCCBAU85039_0702"/>
<reference evidence="3" key="1">
    <citation type="submission" date="2016-10" db="EMBL/GenBank/DDBJ databases">
        <authorList>
            <person name="Wibberg D."/>
        </authorList>
    </citation>
    <scope>NUCLEOTIDE SEQUENCE [LARGE SCALE GENOMIC DNA]</scope>
</reference>